<dbReference type="AlphaFoldDB" id="A0A0H2RHQ2"/>
<dbReference type="EMBL" id="KQ086000">
    <property type="protein sequence ID" value="KLO11430.1"/>
    <property type="molecule type" value="Genomic_DNA"/>
</dbReference>
<evidence type="ECO:0000313" key="1">
    <source>
        <dbReference type="EMBL" id="KLO11430.1"/>
    </source>
</evidence>
<sequence>MKVYGLTPSMREWTFPNHSARRFFIQARPASRKEEWVRYSGSRLLWKSLWEKKMNPGTQRALCVPCPCFPSNGATPLSKKSHPLLLLNVLETLVDLFFDQPRIRHDIITHIGGAFRIQHPWVCFLLEYYRVDLYHRTFSILARMIVDSTTSNEATCARLSSCFNPPLLLVNVSGSQATPYCMISARYCVVSVA</sequence>
<evidence type="ECO:0000313" key="2">
    <source>
        <dbReference type="Proteomes" id="UP000053477"/>
    </source>
</evidence>
<reference evidence="1 2" key="1">
    <citation type="submission" date="2015-04" db="EMBL/GenBank/DDBJ databases">
        <title>Complete genome sequence of Schizopora paradoxa KUC8140, a cosmopolitan wood degrader in East Asia.</title>
        <authorList>
            <consortium name="DOE Joint Genome Institute"/>
            <person name="Min B."/>
            <person name="Park H."/>
            <person name="Jang Y."/>
            <person name="Kim J.-J."/>
            <person name="Kim K.H."/>
            <person name="Pangilinan J."/>
            <person name="Lipzen A."/>
            <person name="Riley R."/>
            <person name="Grigoriev I.V."/>
            <person name="Spatafora J.W."/>
            <person name="Choi I.-G."/>
        </authorList>
    </citation>
    <scope>NUCLEOTIDE SEQUENCE [LARGE SCALE GENOMIC DNA]</scope>
    <source>
        <strain evidence="1 2">KUC8140</strain>
    </source>
</reference>
<proteinExistence type="predicted"/>
<dbReference type="Proteomes" id="UP000053477">
    <property type="component" value="Unassembled WGS sequence"/>
</dbReference>
<protein>
    <submittedName>
        <fullName evidence="1">Uncharacterized protein</fullName>
    </submittedName>
</protein>
<dbReference type="InParanoid" id="A0A0H2RHQ2"/>
<organism evidence="1 2">
    <name type="scientific">Schizopora paradoxa</name>
    <dbReference type="NCBI Taxonomy" id="27342"/>
    <lineage>
        <taxon>Eukaryota</taxon>
        <taxon>Fungi</taxon>
        <taxon>Dikarya</taxon>
        <taxon>Basidiomycota</taxon>
        <taxon>Agaricomycotina</taxon>
        <taxon>Agaricomycetes</taxon>
        <taxon>Hymenochaetales</taxon>
        <taxon>Schizoporaceae</taxon>
        <taxon>Schizopora</taxon>
    </lineage>
</organism>
<accession>A0A0H2RHQ2</accession>
<name>A0A0H2RHQ2_9AGAM</name>
<keyword evidence="2" id="KW-1185">Reference proteome</keyword>
<gene>
    <name evidence="1" type="ORF">SCHPADRAFT_472101</name>
</gene>